<sequence>MDCCDVCGADADLAVDAALGGLLRDYPDPITIEHWMGEEDPYVLLSARKSFAVDGDAVRRAFWVSNIDLGINADGVTDVTIAFRDALCFTRKMAEGLMETYKGEYIAVPYEVARRINTLSNRFHYIRGEYAKGIAQGHEEVTLDRRTMLLDMYRSDAYVLLTEHALWKPRAFMWSKANDRTDNTPHLTEAGAYDWDEARMVRSLMPSSFFILPCDLAGRLVYLDIYTQSLVENVTGGILTLKMGEPA</sequence>
<dbReference type="EMBL" id="MH588546">
    <property type="protein sequence ID" value="AXQ69343.1"/>
    <property type="molecule type" value="Genomic_DNA"/>
</dbReference>
<organism evidence="1 2">
    <name type="scientific">Caulobacter phage CcrBL9</name>
    <dbReference type="NCBI Taxonomy" id="2283270"/>
    <lineage>
        <taxon>Viruses</taxon>
        <taxon>Duplodnaviria</taxon>
        <taxon>Heunggongvirae</taxon>
        <taxon>Uroviricota</taxon>
        <taxon>Caudoviricetes</taxon>
        <taxon>Jeanschmidtviridae</taxon>
        <taxon>Bertelyvirus</taxon>
        <taxon>Bertelyvirus BL9</taxon>
    </lineage>
</organism>
<reference evidence="2" key="1">
    <citation type="submission" date="2018-07" db="EMBL/GenBank/DDBJ databases">
        <title>Giant CbK-like Caulobacter bacteriophages have genetically divergent genomes.</title>
        <authorList>
            <person name="Wilson K.M."/>
            <person name="Ely B."/>
        </authorList>
    </citation>
    <scope>NUCLEOTIDE SEQUENCE [LARGE SCALE GENOMIC DNA]</scope>
</reference>
<evidence type="ECO:0000313" key="1">
    <source>
        <dbReference type="EMBL" id="AXQ69343.1"/>
    </source>
</evidence>
<keyword evidence="2" id="KW-1185">Reference proteome</keyword>
<gene>
    <name evidence="1" type="ORF">CcrBL9_gp319</name>
</gene>
<protein>
    <submittedName>
        <fullName evidence="1">Uncharacterized protein</fullName>
    </submittedName>
</protein>
<proteinExistence type="predicted"/>
<name>A0A385EC35_9CAUD</name>
<accession>A0A385EC35</accession>
<evidence type="ECO:0000313" key="2">
    <source>
        <dbReference type="Proteomes" id="UP000259421"/>
    </source>
</evidence>
<dbReference type="Proteomes" id="UP000259421">
    <property type="component" value="Segment"/>
</dbReference>
<reference evidence="1 2" key="2">
    <citation type="submission" date="2018-09" db="EMBL/GenBank/DDBJ databases">
        <title>Giant CbK-like Caulobacter bacteriophages have genetically divergent genomes.</title>
        <authorList>
            <person name="Wilson K."/>
            <person name="Ely B."/>
        </authorList>
    </citation>
    <scope>NUCLEOTIDE SEQUENCE [LARGE SCALE GENOMIC DNA]</scope>
</reference>